<reference evidence="6" key="2">
    <citation type="submission" date="2021-09" db="EMBL/GenBank/DDBJ databases">
        <authorList>
            <person name="Jia N."/>
            <person name="Wang J."/>
            <person name="Shi W."/>
            <person name="Du L."/>
            <person name="Sun Y."/>
            <person name="Zhan W."/>
            <person name="Jiang J."/>
            <person name="Wang Q."/>
            <person name="Zhang B."/>
            <person name="Ji P."/>
            <person name="Sakyi L.B."/>
            <person name="Cui X."/>
            <person name="Yuan T."/>
            <person name="Jiang B."/>
            <person name="Yang W."/>
            <person name="Lam T.T.-Y."/>
            <person name="Chang Q."/>
            <person name="Ding S."/>
            <person name="Wang X."/>
            <person name="Zhu J."/>
            <person name="Ruan X."/>
            <person name="Zhao L."/>
            <person name="Wei J."/>
            <person name="Que T."/>
            <person name="Du C."/>
            <person name="Cheng J."/>
            <person name="Dai P."/>
            <person name="Han X."/>
            <person name="Huang E."/>
            <person name="Gao Y."/>
            <person name="Liu J."/>
            <person name="Shao H."/>
            <person name="Ye R."/>
            <person name="Li L."/>
            <person name="Wei W."/>
            <person name="Wang X."/>
            <person name="Wang C."/>
            <person name="Huo Q."/>
            <person name="Li W."/>
            <person name="Guo W."/>
            <person name="Chen H."/>
            <person name="Chen S."/>
            <person name="Zhou L."/>
            <person name="Zhou L."/>
            <person name="Ni X."/>
            <person name="Tian J."/>
            <person name="Zhou Y."/>
            <person name="Sheng Y."/>
            <person name="Liu T."/>
            <person name="Pan Y."/>
            <person name="Xia L."/>
            <person name="Li J."/>
            <person name="Zhao F."/>
            <person name="Cao W."/>
        </authorList>
    </citation>
    <scope>NUCLEOTIDE SEQUENCE</scope>
    <source>
        <strain evidence="6">Rmic-2018</strain>
        <tissue evidence="6">Larvae</tissue>
    </source>
</reference>
<evidence type="ECO:0000256" key="1">
    <source>
        <dbReference type="ARBA" id="ARBA00022676"/>
    </source>
</evidence>
<evidence type="ECO:0000313" key="6">
    <source>
        <dbReference type="EMBL" id="KAH8023089.1"/>
    </source>
</evidence>
<evidence type="ECO:0000313" key="7">
    <source>
        <dbReference type="Proteomes" id="UP000821866"/>
    </source>
</evidence>
<dbReference type="InterPro" id="IPR027350">
    <property type="entry name" value="GT23_dom"/>
</dbReference>
<name>A0A9J6DMA4_RHIMP</name>
<dbReference type="GO" id="GO:0046921">
    <property type="term" value="F:alpha-(1-&gt;6)-fucosyltransferase activity"/>
    <property type="evidence" value="ECO:0007669"/>
    <property type="project" value="TreeGrafter"/>
</dbReference>
<keyword evidence="7" id="KW-1185">Reference proteome</keyword>
<accession>A0A9J6DMA4</accession>
<feature type="region of interest" description="Important for donor substrate binding" evidence="3">
    <location>
        <begin position="340"/>
        <end position="341"/>
    </location>
</feature>
<feature type="chain" id="PRO_5039914209" description="GT23 domain-containing protein" evidence="4">
    <location>
        <begin position="20"/>
        <end position="540"/>
    </location>
</feature>
<dbReference type="AlphaFoldDB" id="A0A9J6DMA4"/>
<dbReference type="EMBL" id="JABSTU010000008">
    <property type="protein sequence ID" value="KAH8023089.1"/>
    <property type="molecule type" value="Genomic_DNA"/>
</dbReference>
<keyword evidence="4" id="KW-0732">Signal</keyword>
<dbReference type="PROSITE" id="PS51659">
    <property type="entry name" value="GT23"/>
    <property type="match status" value="1"/>
</dbReference>
<keyword evidence="2 3" id="KW-0808">Transferase</keyword>
<gene>
    <name evidence="6" type="ORF">HPB51_010873</name>
</gene>
<dbReference type="GO" id="GO:0006487">
    <property type="term" value="P:protein N-linked glycosylation"/>
    <property type="evidence" value="ECO:0007669"/>
    <property type="project" value="TreeGrafter"/>
</dbReference>
<evidence type="ECO:0000256" key="3">
    <source>
        <dbReference type="PROSITE-ProRule" id="PRU00992"/>
    </source>
</evidence>
<reference evidence="6" key="1">
    <citation type="journal article" date="2020" name="Cell">
        <title>Large-Scale Comparative Analyses of Tick Genomes Elucidate Their Genetic Diversity and Vector Capacities.</title>
        <authorList>
            <consortium name="Tick Genome and Microbiome Consortium (TIGMIC)"/>
            <person name="Jia N."/>
            <person name="Wang J."/>
            <person name="Shi W."/>
            <person name="Du L."/>
            <person name="Sun Y."/>
            <person name="Zhan W."/>
            <person name="Jiang J.F."/>
            <person name="Wang Q."/>
            <person name="Zhang B."/>
            <person name="Ji P."/>
            <person name="Bell-Sakyi L."/>
            <person name="Cui X.M."/>
            <person name="Yuan T.T."/>
            <person name="Jiang B.G."/>
            <person name="Yang W.F."/>
            <person name="Lam T.T."/>
            <person name="Chang Q.C."/>
            <person name="Ding S.J."/>
            <person name="Wang X.J."/>
            <person name="Zhu J.G."/>
            <person name="Ruan X.D."/>
            <person name="Zhao L."/>
            <person name="Wei J.T."/>
            <person name="Ye R.Z."/>
            <person name="Que T.C."/>
            <person name="Du C.H."/>
            <person name="Zhou Y.H."/>
            <person name="Cheng J.X."/>
            <person name="Dai P.F."/>
            <person name="Guo W.B."/>
            <person name="Han X.H."/>
            <person name="Huang E.J."/>
            <person name="Li L.F."/>
            <person name="Wei W."/>
            <person name="Gao Y.C."/>
            <person name="Liu J.Z."/>
            <person name="Shao H.Z."/>
            <person name="Wang X."/>
            <person name="Wang C.C."/>
            <person name="Yang T.C."/>
            <person name="Huo Q.B."/>
            <person name="Li W."/>
            <person name="Chen H.Y."/>
            <person name="Chen S.E."/>
            <person name="Zhou L.G."/>
            <person name="Ni X.B."/>
            <person name="Tian J.H."/>
            <person name="Sheng Y."/>
            <person name="Liu T."/>
            <person name="Pan Y.S."/>
            <person name="Xia L.Y."/>
            <person name="Li J."/>
            <person name="Zhao F."/>
            <person name="Cao W.C."/>
        </authorList>
    </citation>
    <scope>NUCLEOTIDE SEQUENCE</scope>
    <source>
        <strain evidence="6">Rmic-2018</strain>
    </source>
</reference>
<organism evidence="6 7">
    <name type="scientific">Rhipicephalus microplus</name>
    <name type="common">Cattle tick</name>
    <name type="synonym">Boophilus microplus</name>
    <dbReference type="NCBI Taxonomy" id="6941"/>
    <lineage>
        <taxon>Eukaryota</taxon>
        <taxon>Metazoa</taxon>
        <taxon>Ecdysozoa</taxon>
        <taxon>Arthropoda</taxon>
        <taxon>Chelicerata</taxon>
        <taxon>Arachnida</taxon>
        <taxon>Acari</taxon>
        <taxon>Parasitiformes</taxon>
        <taxon>Ixodida</taxon>
        <taxon>Ixodoidea</taxon>
        <taxon>Ixodidae</taxon>
        <taxon>Rhipicephalinae</taxon>
        <taxon>Rhipicephalus</taxon>
        <taxon>Boophilus</taxon>
    </lineage>
</organism>
<comment type="caution">
    <text evidence="6">The sequence shown here is derived from an EMBL/GenBank/DDBJ whole genome shotgun (WGS) entry which is preliminary data.</text>
</comment>
<evidence type="ECO:0000259" key="5">
    <source>
        <dbReference type="PROSITE" id="PS51659"/>
    </source>
</evidence>
<comment type="similarity">
    <text evidence="3">Belongs to the glycosyltransferase 23 family.</text>
</comment>
<sequence>MAPPHLITMHALLLDGAAAMWRVAHVALQPTARNGWRGLCAAPALLAFNPEAAAANQSAVGDDEAVSPAAPCRANKQQARAGEQRQFGHDGRLIGFRSTTALYNHVQLSVQELQRFLAHQLRAVAVKVPQSLQHRVAALSIASKERLHHLAAEMKTMAHLTGILKRKRQALFQLKNKVRRAIDRNQNEGNCSQALVCRLANPYGFSSAIHDVLWCLAQGMSQGRPVLVDSEPWHYAPSSWHHAFLPLSFACPARTEPRSQWPGENLSSTPQLPLMLMQIMWGSFYTHKHYPSTPPTEAHITPTYDNVKRQHILQETTQERVLRTSSPNGIPSPNLLLHVRRTDKESEASFHDAEEYMEHAEAFFAAAGPRVPRRVFVATDEPDVFHELRQRRVQIVFHYYISRFLNYSFIGDEAASGAARNHRTRYSLQSLLLLARDLVLLSECDLVVCTLSSGVCRVVYELMQARRTDASAHLVSLDVDYFYAFVQFPARRAIYRSVASVRLIDLTAVEQHKEHSDTKQWCRPQNSFRAGSTKLQGNQY</sequence>
<dbReference type="PANTHER" id="PTHR13132:SF29">
    <property type="entry name" value="ALPHA-(1,6)-FUCOSYLTRANSFERASE"/>
    <property type="match status" value="1"/>
</dbReference>
<feature type="signal peptide" evidence="4">
    <location>
        <begin position="1"/>
        <end position="19"/>
    </location>
</feature>
<keyword evidence="1 3" id="KW-0328">Glycosyltransferase</keyword>
<evidence type="ECO:0000256" key="4">
    <source>
        <dbReference type="SAM" id="SignalP"/>
    </source>
</evidence>
<dbReference type="PANTHER" id="PTHR13132">
    <property type="entry name" value="ALPHA- 1,6 -FUCOSYLTRANSFERASE"/>
    <property type="match status" value="1"/>
</dbReference>
<protein>
    <recommendedName>
        <fullName evidence="5">GT23 domain-containing protein</fullName>
    </recommendedName>
</protein>
<dbReference type="Proteomes" id="UP000821866">
    <property type="component" value="Chromosome 6"/>
</dbReference>
<dbReference type="VEuPathDB" id="VectorBase:LOC119172585"/>
<feature type="domain" description="GT23" evidence="5">
    <location>
        <begin position="329"/>
        <end position="477"/>
    </location>
</feature>
<proteinExistence type="inferred from homology"/>
<dbReference type="Gene3D" id="3.40.50.11350">
    <property type="match status" value="1"/>
</dbReference>
<evidence type="ECO:0000256" key="2">
    <source>
        <dbReference type="ARBA" id="ARBA00022679"/>
    </source>
</evidence>
<dbReference type="InterPro" id="IPR045573">
    <property type="entry name" value="Fut8_N_cat"/>
</dbReference>
<dbReference type="Pfam" id="PF19745">
    <property type="entry name" value="FUT8_N_cat"/>
    <property type="match status" value="2"/>
</dbReference>